<reference evidence="1 2" key="2">
    <citation type="journal article" date="2022" name="Mol. Biol. Evol.">
        <title>Comparative Genomics Reveals Insights into the Divergent Evolution of Astigmatic Mites and Household Pest Adaptations.</title>
        <authorList>
            <person name="Xiong Q."/>
            <person name="Wan A.T."/>
            <person name="Liu X."/>
            <person name="Fung C.S."/>
            <person name="Xiao X."/>
            <person name="Malainual N."/>
            <person name="Hou J."/>
            <person name="Wang L."/>
            <person name="Wang M."/>
            <person name="Yang K.Y."/>
            <person name="Cui Y."/>
            <person name="Leung E.L."/>
            <person name="Nong W."/>
            <person name="Shin S.K."/>
            <person name="Au S.W."/>
            <person name="Jeong K.Y."/>
            <person name="Chew F.T."/>
            <person name="Hui J.H."/>
            <person name="Leung T.F."/>
            <person name="Tungtrongchitr A."/>
            <person name="Zhong N."/>
            <person name="Liu Z."/>
            <person name="Tsui S.K."/>
        </authorList>
    </citation>
    <scope>NUCLEOTIDE SEQUENCE [LARGE SCALE GENOMIC DNA]</scope>
    <source>
        <strain evidence="1">Derp</strain>
    </source>
</reference>
<gene>
    <name evidence="1" type="ORF">DERP_007433</name>
</gene>
<evidence type="ECO:0000313" key="2">
    <source>
        <dbReference type="Proteomes" id="UP000887458"/>
    </source>
</evidence>
<accession>A0ABQ8J4Z4</accession>
<name>A0ABQ8J4Z4_DERPT</name>
<evidence type="ECO:0000313" key="1">
    <source>
        <dbReference type="EMBL" id="KAH9417435.1"/>
    </source>
</evidence>
<dbReference type="EMBL" id="NJHN03000077">
    <property type="protein sequence ID" value="KAH9417435.1"/>
    <property type="molecule type" value="Genomic_DNA"/>
</dbReference>
<protein>
    <submittedName>
        <fullName evidence="1">Uncharacterized protein</fullName>
    </submittedName>
</protein>
<dbReference type="Proteomes" id="UP000887458">
    <property type="component" value="Unassembled WGS sequence"/>
</dbReference>
<keyword evidence="2" id="KW-1185">Reference proteome</keyword>
<comment type="caution">
    <text evidence="1">The sequence shown here is derived from an EMBL/GenBank/DDBJ whole genome shotgun (WGS) entry which is preliminary data.</text>
</comment>
<reference evidence="1 2" key="1">
    <citation type="journal article" date="2018" name="J. Allergy Clin. Immunol.">
        <title>High-quality assembly of Dermatophagoides pteronyssinus genome and transcriptome reveals a wide range of novel allergens.</title>
        <authorList>
            <person name="Liu X.Y."/>
            <person name="Yang K.Y."/>
            <person name="Wang M.Q."/>
            <person name="Kwok J.S."/>
            <person name="Zeng X."/>
            <person name="Yang Z."/>
            <person name="Xiao X.J."/>
            <person name="Lau C.P."/>
            <person name="Li Y."/>
            <person name="Huang Z.M."/>
            <person name="Ba J.G."/>
            <person name="Yim A.K."/>
            <person name="Ouyang C.Y."/>
            <person name="Ngai S.M."/>
            <person name="Chan T.F."/>
            <person name="Leung E.L."/>
            <person name="Liu L."/>
            <person name="Liu Z.G."/>
            <person name="Tsui S.K."/>
        </authorList>
    </citation>
    <scope>NUCLEOTIDE SEQUENCE [LARGE SCALE GENOMIC DNA]</scope>
    <source>
        <strain evidence="1">Derp</strain>
    </source>
</reference>
<proteinExistence type="predicted"/>
<organism evidence="1 2">
    <name type="scientific">Dermatophagoides pteronyssinus</name>
    <name type="common">European house dust mite</name>
    <dbReference type="NCBI Taxonomy" id="6956"/>
    <lineage>
        <taxon>Eukaryota</taxon>
        <taxon>Metazoa</taxon>
        <taxon>Ecdysozoa</taxon>
        <taxon>Arthropoda</taxon>
        <taxon>Chelicerata</taxon>
        <taxon>Arachnida</taxon>
        <taxon>Acari</taxon>
        <taxon>Acariformes</taxon>
        <taxon>Sarcoptiformes</taxon>
        <taxon>Astigmata</taxon>
        <taxon>Psoroptidia</taxon>
        <taxon>Analgoidea</taxon>
        <taxon>Pyroglyphidae</taxon>
        <taxon>Dermatophagoidinae</taxon>
        <taxon>Dermatophagoides</taxon>
    </lineage>
</organism>
<sequence length="77" mass="9045">MFSRKKKQKNFQYCLDLEIVFYARATRTKKGSLDIEEIEDKLNKTLVPTSYSKNVFKKGIYFVHISTVEGHSHVFLV</sequence>